<keyword evidence="3" id="KW-1185">Reference proteome</keyword>
<accession>A0ABV0S1R7</accession>
<name>A0ABV0S1R7_9TELE</name>
<proteinExistence type="predicted"/>
<protein>
    <submittedName>
        <fullName evidence="2">Uncharacterized protein</fullName>
    </submittedName>
</protein>
<sequence length="121" mass="13324">MLPRVKSPPQKRDKNNKNSSLPLSSAHSRGSLCSSEESRAQQGRGDDVTQQRRGSSLCWANLWHACAVSPCILPTISKGYKLLFAMTPPSALFIYQLGFSTCPGRQNCIPSRQKSDQSNTK</sequence>
<feature type="compositionally biased region" description="Basic and acidic residues" evidence="1">
    <location>
        <begin position="36"/>
        <end position="50"/>
    </location>
</feature>
<evidence type="ECO:0000256" key="1">
    <source>
        <dbReference type="SAM" id="MobiDB-lite"/>
    </source>
</evidence>
<feature type="compositionally biased region" description="Polar residues" evidence="1">
    <location>
        <begin position="26"/>
        <end position="35"/>
    </location>
</feature>
<evidence type="ECO:0000313" key="3">
    <source>
        <dbReference type="Proteomes" id="UP001434883"/>
    </source>
</evidence>
<organism evidence="2 3">
    <name type="scientific">Xenoophorus captivus</name>
    <dbReference type="NCBI Taxonomy" id="1517983"/>
    <lineage>
        <taxon>Eukaryota</taxon>
        <taxon>Metazoa</taxon>
        <taxon>Chordata</taxon>
        <taxon>Craniata</taxon>
        <taxon>Vertebrata</taxon>
        <taxon>Euteleostomi</taxon>
        <taxon>Actinopterygii</taxon>
        <taxon>Neopterygii</taxon>
        <taxon>Teleostei</taxon>
        <taxon>Neoteleostei</taxon>
        <taxon>Acanthomorphata</taxon>
        <taxon>Ovalentaria</taxon>
        <taxon>Atherinomorphae</taxon>
        <taxon>Cyprinodontiformes</taxon>
        <taxon>Goodeidae</taxon>
        <taxon>Xenoophorus</taxon>
    </lineage>
</organism>
<reference evidence="2 3" key="1">
    <citation type="submission" date="2021-06" db="EMBL/GenBank/DDBJ databases">
        <authorList>
            <person name="Palmer J.M."/>
        </authorList>
    </citation>
    <scope>NUCLEOTIDE SEQUENCE [LARGE SCALE GENOMIC DNA]</scope>
    <source>
        <strain evidence="2 3">XC_2019</strain>
        <tissue evidence="2">Muscle</tissue>
    </source>
</reference>
<gene>
    <name evidence="2" type="ORF">XENOCAPTIV_005087</name>
</gene>
<feature type="region of interest" description="Disordered" evidence="1">
    <location>
        <begin position="1"/>
        <end position="50"/>
    </location>
</feature>
<evidence type="ECO:0000313" key="2">
    <source>
        <dbReference type="EMBL" id="MEQ2214398.1"/>
    </source>
</evidence>
<dbReference type="EMBL" id="JAHRIN010067373">
    <property type="protein sequence ID" value="MEQ2214398.1"/>
    <property type="molecule type" value="Genomic_DNA"/>
</dbReference>
<comment type="caution">
    <text evidence="2">The sequence shown here is derived from an EMBL/GenBank/DDBJ whole genome shotgun (WGS) entry which is preliminary data.</text>
</comment>
<dbReference type="Proteomes" id="UP001434883">
    <property type="component" value="Unassembled WGS sequence"/>
</dbReference>